<organism evidence="2 3">
    <name type="scientific">Spirosoma oryzae</name>
    <dbReference type="NCBI Taxonomy" id="1469603"/>
    <lineage>
        <taxon>Bacteria</taxon>
        <taxon>Pseudomonadati</taxon>
        <taxon>Bacteroidota</taxon>
        <taxon>Cytophagia</taxon>
        <taxon>Cytophagales</taxon>
        <taxon>Cytophagaceae</taxon>
        <taxon>Spirosoma</taxon>
    </lineage>
</organism>
<evidence type="ECO:0000256" key="1">
    <source>
        <dbReference type="SAM" id="Phobius"/>
    </source>
</evidence>
<keyword evidence="3" id="KW-1185">Reference proteome</keyword>
<dbReference type="RefSeq" id="WP_106137196.1">
    <property type="nucleotide sequence ID" value="NZ_PVTE01000005.1"/>
</dbReference>
<keyword evidence="1" id="KW-1133">Transmembrane helix</keyword>
<sequence length="71" mass="7855">MNIRIGSVIISKVVWIRVGLAILLVILPTALGLPFLYFPAVSFPAILLASRATKQFRIDNGYENSDDMPTH</sequence>
<dbReference type="AlphaFoldDB" id="A0A2T0T8N4"/>
<keyword evidence="1" id="KW-0472">Membrane</keyword>
<name>A0A2T0T8N4_9BACT</name>
<proteinExistence type="predicted"/>
<feature type="transmembrane region" description="Helical" evidence="1">
    <location>
        <begin position="20"/>
        <end position="48"/>
    </location>
</feature>
<evidence type="ECO:0000313" key="3">
    <source>
        <dbReference type="Proteomes" id="UP000238375"/>
    </source>
</evidence>
<reference evidence="2 3" key="1">
    <citation type="submission" date="2018-03" db="EMBL/GenBank/DDBJ databases">
        <title>Genomic Encyclopedia of Archaeal and Bacterial Type Strains, Phase II (KMG-II): from individual species to whole genera.</title>
        <authorList>
            <person name="Goeker M."/>
        </authorList>
    </citation>
    <scope>NUCLEOTIDE SEQUENCE [LARGE SCALE GENOMIC DNA]</scope>
    <source>
        <strain evidence="2 3">DSM 28354</strain>
    </source>
</reference>
<gene>
    <name evidence="2" type="ORF">CLV58_105201</name>
</gene>
<dbReference type="Proteomes" id="UP000238375">
    <property type="component" value="Unassembled WGS sequence"/>
</dbReference>
<accession>A0A2T0T8N4</accession>
<comment type="caution">
    <text evidence="2">The sequence shown here is derived from an EMBL/GenBank/DDBJ whole genome shotgun (WGS) entry which is preliminary data.</text>
</comment>
<dbReference type="EMBL" id="PVTE01000005">
    <property type="protein sequence ID" value="PRY41998.1"/>
    <property type="molecule type" value="Genomic_DNA"/>
</dbReference>
<keyword evidence="1" id="KW-0812">Transmembrane</keyword>
<evidence type="ECO:0000313" key="2">
    <source>
        <dbReference type="EMBL" id="PRY41998.1"/>
    </source>
</evidence>
<protein>
    <submittedName>
        <fullName evidence="2">Uncharacterized protein</fullName>
    </submittedName>
</protein>